<evidence type="ECO:0000256" key="7">
    <source>
        <dbReference type="RuleBase" id="RU003355"/>
    </source>
</evidence>
<dbReference type="InterPro" id="IPR022398">
    <property type="entry name" value="Peptidase_S8_His-AS"/>
</dbReference>
<evidence type="ECO:0000256" key="5">
    <source>
        <dbReference type="PIRSR" id="PIRSR615500-1"/>
    </source>
</evidence>
<dbReference type="Pfam" id="PF00082">
    <property type="entry name" value="Peptidase_S8"/>
    <property type="match status" value="1"/>
</dbReference>
<comment type="similarity">
    <text evidence="1 6 7">Belongs to the peptidase S8 family.</text>
</comment>
<feature type="compositionally biased region" description="Polar residues" evidence="8">
    <location>
        <begin position="558"/>
        <end position="572"/>
    </location>
</feature>
<dbReference type="InterPro" id="IPR015500">
    <property type="entry name" value="Peptidase_S8_subtilisin-rel"/>
</dbReference>
<evidence type="ECO:0000259" key="10">
    <source>
        <dbReference type="Pfam" id="PF00082"/>
    </source>
</evidence>
<dbReference type="EMBL" id="CP012752">
    <property type="protein sequence ID" value="ALG15554.1"/>
    <property type="molecule type" value="Genomic_DNA"/>
</dbReference>
<feature type="active site" description="Charge relay system" evidence="5 6">
    <location>
        <position position="610"/>
    </location>
</feature>
<dbReference type="InterPro" id="IPR036852">
    <property type="entry name" value="Peptidase_S8/S53_dom_sf"/>
</dbReference>
<protein>
    <submittedName>
        <fullName evidence="11">Peptidase S8</fullName>
    </submittedName>
</protein>
<keyword evidence="9" id="KW-0732">Signal</keyword>
<feature type="active site" description="Charge relay system" evidence="5 6">
    <location>
        <position position="190"/>
    </location>
</feature>
<dbReference type="InterPro" id="IPR050131">
    <property type="entry name" value="Peptidase_S8_subtilisin-like"/>
</dbReference>
<keyword evidence="2 6" id="KW-0645">Protease</keyword>
<evidence type="ECO:0000256" key="8">
    <source>
        <dbReference type="SAM" id="MobiDB-lite"/>
    </source>
</evidence>
<dbReference type="STRING" id="860235.AOZ06_45320"/>
<feature type="signal peptide" evidence="9">
    <location>
        <begin position="1"/>
        <end position="22"/>
    </location>
</feature>
<evidence type="ECO:0000313" key="12">
    <source>
        <dbReference type="Proteomes" id="UP000063699"/>
    </source>
</evidence>
<dbReference type="PROSITE" id="PS51892">
    <property type="entry name" value="SUBTILASE"/>
    <property type="match status" value="1"/>
</dbReference>
<dbReference type="KEGG" id="kphy:AOZ06_45320"/>
<evidence type="ECO:0000256" key="2">
    <source>
        <dbReference type="ARBA" id="ARBA00022670"/>
    </source>
</evidence>
<feature type="active site" description="Charge relay system" evidence="5 6">
    <location>
        <position position="261"/>
    </location>
</feature>
<dbReference type="InterPro" id="IPR034213">
    <property type="entry name" value="S8_Vpr-like"/>
</dbReference>
<feature type="region of interest" description="Disordered" evidence="8">
    <location>
        <begin position="552"/>
        <end position="580"/>
    </location>
</feature>
<evidence type="ECO:0000256" key="9">
    <source>
        <dbReference type="SAM" id="SignalP"/>
    </source>
</evidence>
<evidence type="ECO:0000256" key="3">
    <source>
        <dbReference type="ARBA" id="ARBA00022801"/>
    </source>
</evidence>
<keyword evidence="3 6" id="KW-0378">Hydrolase</keyword>
<dbReference type="Proteomes" id="UP000063699">
    <property type="component" value="Chromosome"/>
</dbReference>
<dbReference type="PANTHER" id="PTHR43806:SF11">
    <property type="entry name" value="CEREVISIN-RELATED"/>
    <property type="match status" value="1"/>
</dbReference>
<dbReference type="InterPro" id="IPR000209">
    <property type="entry name" value="Peptidase_S8/S53_dom"/>
</dbReference>
<evidence type="ECO:0000256" key="1">
    <source>
        <dbReference type="ARBA" id="ARBA00011073"/>
    </source>
</evidence>
<name>A0A0N9IG86_9PSEU</name>
<reference evidence="11 12" key="1">
    <citation type="submission" date="2015-07" db="EMBL/GenBank/DDBJ databases">
        <title>Genome sequencing of Kibdelosporangium phytohabitans.</title>
        <authorList>
            <person name="Qin S."/>
            <person name="Xing K."/>
        </authorList>
    </citation>
    <scope>NUCLEOTIDE SEQUENCE [LARGE SCALE GENOMIC DNA]</scope>
    <source>
        <strain evidence="11 12">KLBMP1111</strain>
    </source>
</reference>
<dbReference type="CDD" id="cd07474">
    <property type="entry name" value="Peptidases_S8_subtilisin_Vpr-like"/>
    <property type="match status" value="1"/>
</dbReference>
<dbReference type="PRINTS" id="PR00723">
    <property type="entry name" value="SUBTILISIN"/>
</dbReference>
<keyword evidence="4 6" id="KW-0720">Serine protease</keyword>
<organism evidence="11 12">
    <name type="scientific">Kibdelosporangium phytohabitans</name>
    <dbReference type="NCBI Taxonomy" id="860235"/>
    <lineage>
        <taxon>Bacteria</taxon>
        <taxon>Bacillati</taxon>
        <taxon>Actinomycetota</taxon>
        <taxon>Actinomycetes</taxon>
        <taxon>Pseudonocardiales</taxon>
        <taxon>Pseudonocardiaceae</taxon>
        <taxon>Kibdelosporangium</taxon>
    </lineage>
</organism>
<dbReference type="PROSITE" id="PS00137">
    <property type="entry name" value="SUBTILASE_HIS"/>
    <property type="match status" value="1"/>
</dbReference>
<evidence type="ECO:0000313" key="11">
    <source>
        <dbReference type="EMBL" id="ALG15554.1"/>
    </source>
</evidence>
<gene>
    <name evidence="11" type="ORF">AOZ06_45320</name>
</gene>
<evidence type="ECO:0000256" key="4">
    <source>
        <dbReference type="ARBA" id="ARBA00022825"/>
    </source>
</evidence>
<dbReference type="PROSITE" id="PS00136">
    <property type="entry name" value="SUBTILASE_ASP"/>
    <property type="match status" value="1"/>
</dbReference>
<dbReference type="PANTHER" id="PTHR43806">
    <property type="entry name" value="PEPTIDASE S8"/>
    <property type="match status" value="1"/>
</dbReference>
<feature type="domain" description="Peptidase S8/S53" evidence="10">
    <location>
        <begin position="181"/>
        <end position="648"/>
    </location>
</feature>
<dbReference type="GO" id="GO:0004252">
    <property type="term" value="F:serine-type endopeptidase activity"/>
    <property type="evidence" value="ECO:0007669"/>
    <property type="project" value="UniProtKB-UniRule"/>
</dbReference>
<dbReference type="Gene3D" id="3.40.50.200">
    <property type="entry name" value="Peptidase S8/S53 domain"/>
    <property type="match status" value="2"/>
</dbReference>
<dbReference type="AlphaFoldDB" id="A0A0N9IG86"/>
<accession>A0A0N9IG86</accession>
<dbReference type="GO" id="GO:0006508">
    <property type="term" value="P:proteolysis"/>
    <property type="evidence" value="ECO:0007669"/>
    <property type="project" value="UniProtKB-KW"/>
</dbReference>
<dbReference type="InterPro" id="IPR023827">
    <property type="entry name" value="Peptidase_S8_Asp-AS"/>
</dbReference>
<keyword evidence="12" id="KW-1185">Reference proteome</keyword>
<dbReference type="SUPFAM" id="SSF52743">
    <property type="entry name" value="Subtilisin-like"/>
    <property type="match status" value="1"/>
</dbReference>
<evidence type="ECO:0000256" key="6">
    <source>
        <dbReference type="PROSITE-ProRule" id="PRU01240"/>
    </source>
</evidence>
<proteinExistence type="inferred from homology"/>
<feature type="chain" id="PRO_5038358610" evidence="9">
    <location>
        <begin position="23"/>
        <end position="1102"/>
    </location>
</feature>
<dbReference type="PROSITE" id="PS00138">
    <property type="entry name" value="SUBTILASE_SER"/>
    <property type="match status" value="1"/>
</dbReference>
<dbReference type="InterPro" id="IPR023828">
    <property type="entry name" value="Peptidase_S8_Ser-AS"/>
</dbReference>
<sequence>MRRRRPMIALVTLALVASVSTAGTAVSRPRDLPLATAIPIRALSTAEKVSERFTRDGPATAFVELDRPPAVDVYNEQSNRAGGSREQAAEAARAAVADITATAESLSATLRARDSSAEFLFTTVNAVAGMVVRGEASAIRDLAARGEVQSIRPVMPKTLTNATAVQVTKALNVWQNTGRLGDKIRVGVIDDGIDYTHATFGGPGTPAAYTAIDRIKTDPAYFPTTKVVGGYDFAGDQYDASGTNGSKTPAPDPNPIACGEHGTHVAGTAAGFGVNADGTTFRGEYPKLTPQVLDDMRIGPGTAPNASIYAVKIFGCGGSTDLTAKALDWVLDPNGDGDFTDHLDVVNMSLGSNFGAPDDPENAFVRKLTSNGVLSVIAGGNGGDVYDIGGAPGNTPEALTVASTLDPFVMRDAVTVTAPADVAADVGGQYGLAYTTYDSLDLTKPVTPMPDQSNADGCNPFTEADKTAVTGKIVWLEWDDADSTRRCGSTARSLNAKNAGAAGVLLPSGTDQFAAGIAGVDGMPTFQLTATATKPLLPALRAGTLTVRMQGAKRGTLKTKSPEINDTPSRFTSRGVRGPAVKPDVAAPGDTIASALATSGNQVLVISGTSMATPHVAGVAALVRQAHPDWTPEEVKAAVMTTANDDVRTEPNGIVFAPQRTGAGRVNAQSAVDTEVLAMVQEAPGSVSVSFGTVEVLNRVSVSRTVRLVNKGGKVVDFTASYEDITRIPGVRYEVSPPQVVVAPNSTAAVTVTLHVDDPLALRRTIDPTVVLKQRDVARQFVADASGRIALTSVSGTRLRVPVYAAPKPVAKVSTEPAVTFDSTDQGVLPILGKGLDQGEGREAYRSLISVLELQATSPQLPSCRRNVAKSCTVNDTAKGGDIRFVGVASTAPWALEHGKPDKAFLAFGIVTWGNRYNSGGNTFPYVEIDTNNDGTMDFQSFVTKLTGTDVWVVNTVDLVKPGKPTVASTAFNGLFADTDTNAFDSNVALLPVPLRALGIDPAAPSARFSYTVGVVGFYSPPGEESGLIDSVAGMSFDPLKPALRATGQGKDALVFAAKANTVLSIRRDKSVMATDRTEGLLVLNHHNASGDRAAVVRIPAN</sequence>